<evidence type="ECO:0000313" key="3">
    <source>
        <dbReference type="EMBL" id="TMW83743.1"/>
    </source>
</evidence>
<evidence type="ECO:0000256" key="1">
    <source>
        <dbReference type="ARBA" id="ARBA00022801"/>
    </source>
</evidence>
<feature type="non-terminal residue" evidence="3">
    <location>
        <position position="117"/>
    </location>
</feature>
<name>A0A6N2AVF0_SOLCI</name>
<dbReference type="GO" id="GO:0005634">
    <property type="term" value="C:nucleus"/>
    <property type="evidence" value="ECO:0007669"/>
    <property type="project" value="TreeGrafter"/>
</dbReference>
<reference evidence="3" key="1">
    <citation type="submission" date="2019-05" db="EMBL/GenBank/DDBJ databases">
        <title>The de novo reference genome and transcriptome assemblies of the wild tomato species Solanum chilense.</title>
        <authorList>
            <person name="Stam R."/>
            <person name="Nosenko T."/>
            <person name="Hoerger A.C."/>
            <person name="Stephan W."/>
            <person name="Seidel M.A."/>
            <person name="Kuhn J.M.M."/>
            <person name="Haberer G."/>
            <person name="Tellier A."/>
        </authorList>
    </citation>
    <scope>NUCLEOTIDE SEQUENCE</scope>
    <source>
        <tissue evidence="3">Mature leaves</tissue>
    </source>
</reference>
<dbReference type="GO" id="GO:0004525">
    <property type="term" value="F:ribonuclease III activity"/>
    <property type="evidence" value="ECO:0007669"/>
    <property type="project" value="InterPro"/>
</dbReference>
<feature type="domain" description="RNase III" evidence="2">
    <location>
        <begin position="17"/>
        <end position="77"/>
    </location>
</feature>
<dbReference type="GO" id="GO:0005737">
    <property type="term" value="C:cytoplasm"/>
    <property type="evidence" value="ECO:0007669"/>
    <property type="project" value="TreeGrafter"/>
</dbReference>
<evidence type="ECO:0000259" key="2">
    <source>
        <dbReference type="PROSITE" id="PS50142"/>
    </source>
</evidence>
<keyword evidence="1" id="KW-0378">Hydrolase</keyword>
<dbReference type="EMBL" id="RXGB01010729">
    <property type="protein sequence ID" value="TMW83743.1"/>
    <property type="molecule type" value="Genomic_DNA"/>
</dbReference>
<organism evidence="3">
    <name type="scientific">Solanum chilense</name>
    <name type="common">Tomato</name>
    <name type="synonym">Lycopersicon chilense</name>
    <dbReference type="NCBI Taxonomy" id="4083"/>
    <lineage>
        <taxon>Eukaryota</taxon>
        <taxon>Viridiplantae</taxon>
        <taxon>Streptophyta</taxon>
        <taxon>Embryophyta</taxon>
        <taxon>Tracheophyta</taxon>
        <taxon>Spermatophyta</taxon>
        <taxon>Magnoliopsida</taxon>
        <taxon>eudicotyledons</taxon>
        <taxon>Gunneridae</taxon>
        <taxon>Pentapetalae</taxon>
        <taxon>asterids</taxon>
        <taxon>lamiids</taxon>
        <taxon>Solanales</taxon>
        <taxon>Solanaceae</taxon>
        <taxon>Solanoideae</taxon>
        <taxon>Solaneae</taxon>
        <taxon>Solanum</taxon>
        <taxon>Solanum subgen. Lycopersicon</taxon>
    </lineage>
</organism>
<dbReference type="CDD" id="cd00593">
    <property type="entry name" value="RIBOc"/>
    <property type="match status" value="1"/>
</dbReference>
<dbReference type="PROSITE" id="PS50142">
    <property type="entry name" value="RNASE_3_2"/>
    <property type="match status" value="1"/>
</dbReference>
<dbReference type="InterPro" id="IPR000999">
    <property type="entry name" value="RNase_III_dom"/>
</dbReference>
<dbReference type="InterPro" id="IPR036389">
    <property type="entry name" value="RNase_III_sf"/>
</dbReference>
<dbReference type="Gene3D" id="1.10.1520.10">
    <property type="entry name" value="Ribonuclease III domain"/>
    <property type="match status" value="1"/>
</dbReference>
<dbReference type="PANTHER" id="PTHR14950:SF66">
    <property type="entry name" value="RIBONUCLEASE 3-LIKE PROTEIN 2"/>
    <property type="match status" value="1"/>
</dbReference>
<proteinExistence type="predicted"/>
<sequence>MVTNPNRLPSSPEEEIRNTATSRLAFAGDVTLGLAISSCLFVTYPDVDCGKLTDLRFAIVSTKKLARVAVWHGLCNYHSAATRQSSMKRVEKEIGPAHHRRFICFVQIGIAEGMLFV</sequence>
<accession>A0A6N2AVF0</accession>
<comment type="caution">
    <text evidence="3">The sequence shown here is derived from an EMBL/GenBank/DDBJ whole genome shotgun (WGS) entry which is preliminary data.</text>
</comment>
<dbReference type="GO" id="GO:0003723">
    <property type="term" value="F:RNA binding"/>
    <property type="evidence" value="ECO:0007669"/>
    <property type="project" value="TreeGrafter"/>
</dbReference>
<dbReference type="GO" id="GO:0030422">
    <property type="term" value="P:siRNA processing"/>
    <property type="evidence" value="ECO:0007669"/>
    <property type="project" value="TreeGrafter"/>
</dbReference>
<protein>
    <recommendedName>
        <fullName evidence="2">RNase III domain-containing protein</fullName>
    </recommendedName>
</protein>
<gene>
    <name evidence="3" type="ORF">EJD97_000808</name>
</gene>
<dbReference type="Pfam" id="PF00636">
    <property type="entry name" value="Ribonuclease_3"/>
    <property type="match status" value="1"/>
</dbReference>
<dbReference type="SUPFAM" id="SSF69065">
    <property type="entry name" value="RNase III domain-like"/>
    <property type="match status" value="1"/>
</dbReference>
<dbReference type="AlphaFoldDB" id="A0A6N2AVF0"/>
<dbReference type="PANTHER" id="PTHR14950">
    <property type="entry name" value="DICER-RELATED"/>
    <property type="match status" value="1"/>
</dbReference>